<dbReference type="Pfam" id="PF04679">
    <property type="entry name" value="DNA_ligase_A_C"/>
    <property type="match status" value="1"/>
</dbReference>
<dbReference type="Gene3D" id="2.40.50.140">
    <property type="entry name" value="Nucleic acid-binding proteins"/>
    <property type="match status" value="1"/>
</dbReference>
<evidence type="ECO:0000313" key="7">
    <source>
        <dbReference type="Proteomes" id="UP001565471"/>
    </source>
</evidence>
<proteinExistence type="inferred from homology"/>
<comment type="caution">
    <text evidence="6">The sequence shown here is derived from an EMBL/GenBank/DDBJ whole genome shotgun (WGS) entry which is preliminary data.</text>
</comment>
<dbReference type="InterPro" id="IPR012309">
    <property type="entry name" value="DNA_ligase_ATP-dep_C"/>
</dbReference>
<evidence type="ECO:0000256" key="2">
    <source>
        <dbReference type="ARBA" id="ARBA00012727"/>
    </source>
</evidence>
<dbReference type="PROSITE" id="PS00697">
    <property type="entry name" value="DNA_LIGASE_A1"/>
    <property type="match status" value="1"/>
</dbReference>
<dbReference type="CDD" id="cd07971">
    <property type="entry name" value="OBF_DNA_ligase_LigD"/>
    <property type="match status" value="1"/>
</dbReference>
<dbReference type="Gene3D" id="3.30.1490.70">
    <property type="match status" value="1"/>
</dbReference>
<evidence type="ECO:0000256" key="1">
    <source>
        <dbReference type="ARBA" id="ARBA00007572"/>
    </source>
</evidence>
<evidence type="ECO:0000256" key="4">
    <source>
        <dbReference type="ARBA" id="ARBA00034003"/>
    </source>
</evidence>
<comment type="catalytic activity">
    <reaction evidence="4">
        <text>ATP + (deoxyribonucleotide)n-3'-hydroxyl + 5'-phospho-(deoxyribonucleotide)m = (deoxyribonucleotide)n+m + AMP + diphosphate.</text>
        <dbReference type="EC" id="6.5.1.1"/>
    </reaction>
</comment>
<reference evidence="6 7" key="1">
    <citation type="submission" date="2024-07" db="EMBL/GenBank/DDBJ databases">
        <title>Genomic Encyclopedia of Type Strains, Phase V (KMG-V): Genome sequencing to study the core and pangenomes of soil and plant-associated prokaryotes.</title>
        <authorList>
            <person name="Whitman W."/>
        </authorList>
    </citation>
    <scope>NUCLEOTIDE SEQUENCE [LARGE SCALE GENOMIC DNA]</scope>
    <source>
        <strain evidence="6 7">USDA 415</strain>
    </source>
</reference>
<dbReference type="InterPro" id="IPR016059">
    <property type="entry name" value="DNA_ligase_ATP-dep_CS"/>
</dbReference>
<evidence type="ECO:0000313" key="6">
    <source>
        <dbReference type="EMBL" id="MEY9322524.1"/>
    </source>
</evidence>
<comment type="similarity">
    <text evidence="1">Belongs to the ATP-dependent DNA ligase family.</text>
</comment>
<organism evidence="6 7">
    <name type="scientific">Bradyrhizobium elkanii</name>
    <dbReference type="NCBI Taxonomy" id="29448"/>
    <lineage>
        <taxon>Bacteria</taxon>
        <taxon>Pseudomonadati</taxon>
        <taxon>Pseudomonadota</taxon>
        <taxon>Alphaproteobacteria</taxon>
        <taxon>Hyphomicrobiales</taxon>
        <taxon>Nitrobacteraceae</taxon>
        <taxon>Bradyrhizobium</taxon>
    </lineage>
</organism>
<dbReference type="Gene3D" id="3.30.470.30">
    <property type="entry name" value="DNA ligase/mRNA capping enzyme"/>
    <property type="match status" value="1"/>
</dbReference>
<dbReference type="InterPro" id="IPR012340">
    <property type="entry name" value="NA-bd_OB-fold"/>
</dbReference>
<dbReference type="Proteomes" id="UP001565471">
    <property type="component" value="Unassembled WGS sequence"/>
</dbReference>
<protein>
    <recommendedName>
        <fullName evidence="2">DNA ligase (ATP)</fullName>
        <ecNumber evidence="2">6.5.1.1</ecNumber>
    </recommendedName>
</protein>
<dbReference type="PANTHER" id="PTHR45674">
    <property type="entry name" value="DNA LIGASE 1/3 FAMILY MEMBER"/>
    <property type="match status" value="1"/>
</dbReference>
<dbReference type="InterPro" id="IPR050191">
    <property type="entry name" value="ATP-dep_DNA_ligase"/>
</dbReference>
<keyword evidence="3" id="KW-0436">Ligase</keyword>
<evidence type="ECO:0000256" key="3">
    <source>
        <dbReference type="ARBA" id="ARBA00022598"/>
    </source>
</evidence>
<dbReference type="SUPFAM" id="SSF50249">
    <property type="entry name" value="Nucleic acid-binding proteins"/>
    <property type="match status" value="1"/>
</dbReference>
<dbReference type="EC" id="6.5.1.1" evidence="2"/>
<feature type="domain" description="ATP-dependent DNA ligase family profile" evidence="5">
    <location>
        <begin position="99"/>
        <end position="200"/>
    </location>
</feature>
<dbReference type="SUPFAM" id="SSF56091">
    <property type="entry name" value="DNA ligase/mRNA capping enzyme, catalytic domain"/>
    <property type="match status" value="1"/>
</dbReference>
<keyword evidence="7" id="KW-1185">Reference proteome</keyword>
<dbReference type="InterPro" id="IPR012310">
    <property type="entry name" value="DNA_ligase_ATP-dep_cent"/>
</dbReference>
<dbReference type="PANTHER" id="PTHR45674:SF4">
    <property type="entry name" value="DNA LIGASE 1"/>
    <property type="match status" value="1"/>
</dbReference>
<gene>
    <name evidence="6" type="ORF">ABIF29_009323</name>
</gene>
<accession>A0ABV4FGA3</accession>
<sequence length="438" mass="49188">MARKSTLPLRLQPMLATLTDAPFDDPEWIFEDKFDGFRMVAEIRRGRVALYSRNGKIISHSYVEVAKALEGVKADAVIDGELVAIGKDGASHFQLLQNALRHEAKLLYCAFDLMFADGEDLRAMPLLERKKRLKAILPRHKLIAFSNHRKGNGTKFFAEAERRHLEGIMAKRADSPYASGRRTADWLKVKTAQRQEVVIAGLTAPRRTRPFFGALVLAVREDDTWRYIGHVGTGFSHQVLEELHGKLVRLKSARSPFPAKVKDERVTTWVRPSLVAEVKFAEWTSKGELRQPVSACAPTKRPRTSFARRVGRENKAADSEQKLRSADFALGGRWPRRQGRQPESLAYGSERPPVSCACAKPGERFIMGRHRVALVIRESVAGVTDVERTHYDVALDFREDGGGGDACGFGVALNDGLLRDVDFLQSLRIDQQVLRRQP</sequence>
<dbReference type="NCBIfam" id="TIGR02779">
    <property type="entry name" value="NHEJ_ligase_lig"/>
    <property type="match status" value="1"/>
</dbReference>
<dbReference type="Pfam" id="PF01068">
    <property type="entry name" value="DNA_ligase_A_M"/>
    <property type="match status" value="1"/>
</dbReference>
<name>A0ABV4FGA3_BRAEL</name>
<evidence type="ECO:0000259" key="5">
    <source>
        <dbReference type="PROSITE" id="PS50160"/>
    </source>
</evidence>
<dbReference type="EMBL" id="JBGBZA010000002">
    <property type="protein sequence ID" value="MEY9322524.1"/>
    <property type="molecule type" value="Genomic_DNA"/>
</dbReference>
<dbReference type="PROSITE" id="PS50160">
    <property type="entry name" value="DNA_LIGASE_A3"/>
    <property type="match status" value="1"/>
</dbReference>
<dbReference type="InterPro" id="IPR014146">
    <property type="entry name" value="LigD_ligase_dom"/>
</dbReference>
<dbReference type="CDD" id="cd07906">
    <property type="entry name" value="Adenylation_DNA_ligase_LigD_LigC"/>
    <property type="match status" value="1"/>
</dbReference>